<reference evidence="4" key="1">
    <citation type="submission" date="2025-08" db="UniProtKB">
        <authorList>
            <consortium name="RefSeq"/>
        </authorList>
    </citation>
    <scope>IDENTIFICATION</scope>
    <source>
        <tissue evidence="4">Whole body</tissue>
    </source>
</reference>
<name>A0ABM1HSY3_POLDO</name>
<evidence type="ECO:0000256" key="1">
    <source>
        <dbReference type="SAM" id="MobiDB-lite"/>
    </source>
</evidence>
<dbReference type="InterPro" id="IPR029526">
    <property type="entry name" value="PGBD"/>
</dbReference>
<evidence type="ECO:0000259" key="2">
    <source>
        <dbReference type="Pfam" id="PF13843"/>
    </source>
</evidence>
<dbReference type="PANTHER" id="PTHR46599">
    <property type="entry name" value="PIGGYBAC TRANSPOSABLE ELEMENT-DERIVED PROTEIN 4"/>
    <property type="match status" value="1"/>
</dbReference>
<dbReference type="GeneID" id="107063654"/>
<feature type="compositionally biased region" description="Acidic residues" evidence="1">
    <location>
        <begin position="1"/>
        <end position="10"/>
    </location>
</feature>
<proteinExistence type="predicted"/>
<dbReference type="Proteomes" id="UP000694924">
    <property type="component" value="Unplaced"/>
</dbReference>
<evidence type="ECO:0000313" key="4">
    <source>
        <dbReference type="RefSeq" id="XP_015171070.1"/>
    </source>
</evidence>
<organism evidence="3 4">
    <name type="scientific">Polistes dominula</name>
    <name type="common">European paper wasp</name>
    <name type="synonym">Vespa dominula</name>
    <dbReference type="NCBI Taxonomy" id="743375"/>
    <lineage>
        <taxon>Eukaryota</taxon>
        <taxon>Metazoa</taxon>
        <taxon>Ecdysozoa</taxon>
        <taxon>Arthropoda</taxon>
        <taxon>Hexapoda</taxon>
        <taxon>Insecta</taxon>
        <taxon>Pterygota</taxon>
        <taxon>Neoptera</taxon>
        <taxon>Endopterygota</taxon>
        <taxon>Hymenoptera</taxon>
        <taxon>Apocrita</taxon>
        <taxon>Aculeata</taxon>
        <taxon>Vespoidea</taxon>
        <taxon>Vespidae</taxon>
        <taxon>Polistinae</taxon>
        <taxon>Polistini</taxon>
        <taxon>Polistes</taxon>
    </lineage>
</organism>
<dbReference type="RefSeq" id="XP_015171070.1">
    <property type="nucleotide sequence ID" value="XM_015315584.1"/>
</dbReference>
<keyword evidence="3" id="KW-1185">Reference proteome</keyword>
<accession>A0ABM1HSY3</accession>
<sequence>MDMEISDSSDESINRSWKKASRLRDSFSSDEDFVNVNSEMNECSTEEEDLVSKSENEDHDEEWQEVKERTSVINEYSEEEEFLYKNTDCNDPFTLYKLFFTDYILEKIVEETNKYATQCIHNSSSSSRMHQKAWQSVTRDEVNTFIGILLIMGVVQLPEIRLYWSNKDMYTNARIKNAMKRDRFLSFLKFLHFSDNTTARTEDRLHKIRNIVEAIVDTFKSSIKPGKNIVIDESMVTWRGRLGLRQHILDKRHKCYIKLYKLCLPGGYTYNIEIYVRKNETIIEKSHSHDVIMRLLNGLLFEGRILFIDSYYTSVPLGEELLKNNTFICGTVNINKKFLPSQAKQKQKRGEIMSFENRSGVKFLKWTDKRLVCMLTTSKNHQCKFVQETNGKVKPDAVIDYNIAKKGVDLSDQLSGYYSYLRKTIKWYRKVIIQLICGTSLVNAWYIHKRWGTKNMNMLQFREVIIDRLLANEQIYRHIPSHKHVLQSYEGSAREFRKRCKECYKNLSLKKGRDYATNKTTRVKTYCGNCKGQPALCLKCFNKLHKK</sequence>
<feature type="region of interest" description="Disordered" evidence="1">
    <location>
        <begin position="1"/>
        <end position="60"/>
    </location>
</feature>
<protein>
    <submittedName>
        <fullName evidence="4">PiggyBac transposable element-derived protein 4-like</fullName>
    </submittedName>
</protein>
<dbReference type="Pfam" id="PF13843">
    <property type="entry name" value="DDE_Tnp_1_7"/>
    <property type="match status" value="1"/>
</dbReference>
<dbReference type="PANTHER" id="PTHR46599:SF3">
    <property type="entry name" value="PIGGYBAC TRANSPOSABLE ELEMENT-DERIVED PROTEIN 4"/>
    <property type="match status" value="1"/>
</dbReference>
<evidence type="ECO:0000313" key="3">
    <source>
        <dbReference type="Proteomes" id="UP000694924"/>
    </source>
</evidence>
<feature type="domain" description="PiggyBac transposable element-derived protein" evidence="2">
    <location>
        <begin position="91"/>
        <end position="445"/>
    </location>
</feature>
<gene>
    <name evidence="4" type="primary">LOC107063654</name>
</gene>